<evidence type="ECO:0000313" key="3">
    <source>
        <dbReference type="Proteomes" id="UP001274830"/>
    </source>
</evidence>
<sequence>MTDRSQQEWEIKSIIGDRKFEGSSICQYLVDWLPVTVHETELKELLASTIDGHCLEHEVRRTQYLEGRPGYVMLHWEPSWVLYDHCDTDAAEAYYALADIVRKCRESTSFVEGTSGDWKRTWRFPWRSGTQVWEKQKSHGEDGLAVWTMLRLDMIG</sequence>
<dbReference type="EMBL" id="JAUTXT010000031">
    <property type="protein sequence ID" value="KAK3672629.1"/>
    <property type="molecule type" value="Genomic_DNA"/>
</dbReference>
<dbReference type="AlphaFoldDB" id="A0AAE0TRS0"/>
<dbReference type="Proteomes" id="UP001274830">
    <property type="component" value="Unassembled WGS sequence"/>
</dbReference>
<keyword evidence="3" id="KW-1185">Reference proteome</keyword>
<protein>
    <submittedName>
        <fullName evidence="2">Uncharacterized protein</fullName>
    </submittedName>
</protein>
<proteinExistence type="predicted"/>
<gene>
    <name evidence="2" type="ORF">LTR78_007441</name>
</gene>
<evidence type="ECO:0000256" key="1">
    <source>
        <dbReference type="ARBA" id="ARBA00011353"/>
    </source>
</evidence>
<evidence type="ECO:0000313" key="2">
    <source>
        <dbReference type="EMBL" id="KAK3672629.1"/>
    </source>
</evidence>
<dbReference type="SUPFAM" id="SSF54160">
    <property type="entry name" value="Chromo domain-like"/>
    <property type="match status" value="1"/>
</dbReference>
<comment type="caution">
    <text evidence="2">The sequence shown here is derived from an EMBL/GenBank/DDBJ whole genome shotgun (WGS) entry which is preliminary data.</text>
</comment>
<comment type="subunit">
    <text evidence="1">Component of the NuA4 histone acetyltransferase complex.</text>
</comment>
<reference evidence="2" key="1">
    <citation type="submission" date="2023-07" db="EMBL/GenBank/DDBJ databases">
        <title>Black Yeasts Isolated from many extreme environments.</title>
        <authorList>
            <person name="Coleine C."/>
            <person name="Stajich J.E."/>
            <person name="Selbmann L."/>
        </authorList>
    </citation>
    <scope>NUCLEOTIDE SEQUENCE</scope>
    <source>
        <strain evidence="2">CCFEE 5485</strain>
    </source>
</reference>
<accession>A0AAE0TRS0</accession>
<organism evidence="2 3">
    <name type="scientific">Recurvomyces mirabilis</name>
    <dbReference type="NCBI Taxonomy" id="574656"/>
    <lineage>
        <taxon>Eukaryota</taxon>
        <taxon>Fungi</taxon>
        <taxon>Dikarya</taxon>
        <taxon>Ascomycota</taxon>
        <taxon>Pezizomycotina</taxon>
        <taxon>Dothideomycetes</taxon>
        <taxon>Dothideomycetidae</taxon>
        <taxon>Mycosphaerellales</taxon>
        <taxon>Teratosphaeriaceae</taxon>
        <taxon>Recurvomyces</taxon>
    </lineage>
</organism>
<name>A0AAE0TRS0_9PEZI</name>
<dbReference type="InterPro" id="IPR016197">
    <property type="entry name" value="Chromo-like_dom_sf"/>
</dbReference>